<protein>
    <submittedName>
        <fullName evidence="2">Uncharacterized protein</fullName>
    </submittedName>
</protein>
<name>A0A914EL72_9BILA</name>
<keyword evidence="1" id="KW-1185">Reference proteome</keyword>
<dbReference type="AlphaFoldDB" id="A0A914EL72"/>
<dbReference type="InterPro" id="IPR019149">
    <property type="entry name" value="ABHD18"/>
</dbReference>
<dbReference type="PANTHER" id="PTHR13617">
    <property type="entry name" value="PROTEIN ABHD18"/>
    <property type="match status" value="1"/>
</dbReference>
<dbReference type="InterPro" id="IPR029058">
    <property type="entry name" value="AB_hydrolase_fold"/>
</dbReference>
<dbReference type="PANTHER" id="PTHR13617:SF14">
    <property type="entry name" value="PROTEIN ABHD18"/>
    <property type="match status" value="1"/>
</dbReference>
<organism evidence="1 2">
    <name type="scientific">Acrobeloides nanus</name>
    <dbReference type="NCBI Taxonomy" id="290746"/>
    <lineage>
        <taxon>Eukaryota</taxon>
        <taxon>Metazoa</taxon>
        <taxon>Ecdysozoa</taxon>
        <taxon>Nematoda</taxon>
        <taxon>Chromadorea</taxon>
        <taxon>Rhabditida</taxon>
        <taxon>Tylenchina</taxon>
        <taxon>Cephalobomorpha</taxon>
        <taxon>Cephaloboidea</taxon>
        <taxon>Cephalobidae</taxon>
        <taxon>Acrobeloides</taxon>
    </lineage>
</organism>
<dbReference type="Proteomes" id="UP000887540">
    <property type="component" value="Unplaced"/>
</dbReference>
<reference evidence="2" key="1">
    <citation type="submission" date="2022-11" db="UniProtKB">
        <authorList>
            <consortium name="WormBaseParasite"/>
        </authorList>
    </citation>
    <scope>IDENTIFICATION</scope>
</reference>
<proteinExistence type="predicted"/>
<accession>A0A914EL72</accession>
<evidence type="ECO:0000313" key="1">
    <source>
        <dbReference type="Proteomes" id="UP000887540"/>
    </source>
</evidence>
<sequence length="244" mass="27496">MSKGDVMELIERKTPRMIIDKEKIDSKKGVITLEGRFLSPLYEHCPEIFASQNVGTAYWRGYFPTLDRQRNGLVIHLGGTDLFVMGASIMSECCFLLKWASEQGHFPLGLSGVSMGGYMANLSATNAPFPVSLIPCLSSTTAAPNYTQGAISEMIEWKELEKDINSTNFWEGIKCISNCDWYDRYNTAISMKNQRNFSKAQELMWLLMEEFTNLKMYPLPKATNLVKAVNAETDAYVLRDGIPD</sequence>
<evidence type="ECO:0000313" key="2">
    <source>
        <dbReference type="WBParaSite" id="ACRNAN_scaffold8964.g23514.t1"/>
    </source>
</evidence>
<dbReference type="WBParaSite" id="ACRNAN_scaffold8964.g23514.t1">
    <property type="protein sequence ID" value="ACRNAN_scaffold8964.g23514.t1"/>
    <property type="gene ID" value="ACRNAN_scaffold8964.g23514"/>
</dbReference>
<dbReference type="Pfam" id="PF09752">
    <property type="entry name" value="ABHD18"/>
    <property type="match status" value="1"/>
</dbReference>
<dbReference type="SUPFAM" id="SSF53474">
    <property type="entry name" value="alpha/beta-Hydrolases"/>
    <property type="match status" value="1"/>
</dbReference>